<dbReference type="Pfam" id="PF03564">
    <property type="entry name" value="DUF1759"/>
    <property type="match status" value="1"/>
</dbReference>
<dbReference type="PANTHER" id="PTHR22954:SF3">
    <property type="entry name" value="PROTEIN CBG08539"/>
    <property type="match status" value="1"/>
</dbReference>
<dbReference type="InterPro" id="IPR005312">
    <property type="entry name" value="DUF1759"/>
</dbReference>
<dbReference type="Proteomes" id="UP001153636">
    <property type="component" value="Chromosome 5"/>
</dbReference>
<accession>A0A9P0D6E7</accession>
<gene>
    <name evidence="1" type="ORF">PSYICH_LOCUS11712</name>
</gene>
<dbReference type="OrthoDB" id="7444419at2759"/>
<name>A0A9P0D6E7_9CUCU</name>
<protein>
    <submittedName>
        <fullName evidence="1">Uncharacterized protein</fullName>
    </submittedName>
</protein>
<reference evidence="1" key="1">
    <citation type="submission" date="2022-01" db="EMBL/GenBank/DDBJ databases">
        <authorList>
            <person name="King R."/>
        </authorList>
    </citation>
    <scope>NUCLEOTIDE SEQUENCE</scope>
</reference>
<evidence type="ECO:0000313" key="2">
    <source>
        <dbReference type="Proteomes" id="UP001153636"/>
    </source>
</evidence>
<organism evidence="1 2">
    <name type="scientific">Psylliodes chrysocephalus</name>
    <dbReference type="NCBI Taxonomy" id="3402493"/>
    <lineage>
        <taxon>Eukaryota</taxon>
        <taxon>Metazoa</taxon>
        <taxon>Ecdysozoa</taxon>
        <taxon>Arthropoda</taxon>
        <taxon>Hexapoda</taxon>
        <taxon>Insecta</taxon>
        <taxon>Pterygota</taxon>
        <taxon>Neoptera</taxon>
        <taxon>Endopterygota</taxon>
        <taxon>Coleoptera</taxon>
        <taxon>Polyphaga</taxon>
        <taxon>Cucujiformia</taxon>
        <taxon>Chrysomeloidea</taxon>
        <taxon>Chrysomelidae</taxon>
        <taxon>Galerucinae</taxon>
        <taxon>Alticini</taxon>
        <taxon>Psylliodes</taxon>
    </lineage>
</organism>
<dbReference type="EMBL" id="OV651817">
    <property type="protein sequence ID" value="CAH1111294.1"/>
    <property type="molecule type" value="Genomic_DNA"/>
</dbReference>
<evidence type="ECO:0000313" key="1">
    <source>
        <dbReference type="EMBL" id="CAH1111294.1"/>
    </source>
</evidence>
<dbReference type="AlphaFoldDB" id="A0A9P0D6E7"/>
<dbReference type="PANTHER" id="PTHR22954">
    <property type="entry name" value="RETROVIRAL PROTEASE-RELATED"/>
    <property type="match status" value="1"/>
</dbReference>
<sequence length="190" mass="22380">MGKYVEKLMKKIKEKIVNNGNPNQYDKSRSNKQLAKIKLLMFDGSYDQWFTFHDIFQKVIHERNCLTTIEKMQYLKTNVQGQASKMIKHLDITENNYQSACDILKKRYENKRKLVETLVDKILDLPLGHNEASDKLKELHDFTMECINAMINLGIDTGSWRPMQKCENGIPRGYMNKHYANRMKFQILTV</sequence>
<proteinExistence type="predicted"/>
<keyword evidence="2" id="KW-1185">Reference proteome</keyword>